<evidence type="ECO:0000256" key="8">
    <source>
        <dbReference type="ARBA" id="ARBA00023163"/>
    </source>
</evidence>
<keyword evidence="3 10" id="KW-0240">DNA-directed RNA polymerase</keyword>
<dbReference type="PANTHER" id="PTHR10102:SF0">
    <property type="entry name" value="DNA-DIRECTED RNA POLYMERASE, MITOCHONDRIAL"/>
    <property type="match status" value="1"/>
</dbReference>
<dbReference type="PANTHER" id="PTHR10102">
    <property type="entry name" value="DNA-DIRECTED RNA POLYMERASE, MITOCHONDRIAL"/>
    <property type="match status" value="1"/>
</dbReference>
<evidence type="ECO:0000259" key="12">
    <source>
        <dbReference type="SMART" id="SM01311"/>
    </source>
</evidence>
<reference evidence="14" key="1">
    <citation type="submission" date="2016-02" db="EMBL/GenBank/DDBJ databases">
        <title>Comparative genomics of biotechnologically important yeasts.</title>
        <authorList>
            <consortium name="DOE Joint Genome Institute"/>
            <person name="Riley R."/>
            <person name="Haridas S."/>
            <person name="Wolfe K.H."/>
            <person name="Lopes M.R."/>
            <person name="Hittinger C.T."/>
            <person name="Goker M."/>
            <person name="Salamov A."/>
            <person name="Wisecaver J."/>
            <person name="Long T.M."/>
            <person name="Aerts A.L."/>
            <person name="Barry K."/>
            <person name="Choi C."/>
            <person name="Clum A."/>
            <person name="Coughlan A.Y."/>
            <person name="Deshpande S."/>
            <person name="Douglass A.P."/>
            <person name="Hanson S.J."/>
            <person name="Klenk H.-P."/>
            <person name="Labutti K."/>
            <person name="Lapidus A."/>
            <person name="Lindquist E."/>
            <person name="Lipzen A."/>
            <person name="Meier-Kolthoff J.P."/>
            <person name="Ohm R.A."/>
            <person name="Otillar R.P."/>
            <person name="Pangilinan J."/>
            <person name="Peng Y."/>
            <person name="Rokas A."/>
            <person name="Rosa C.A."/>
            <person name="Scheuner C."/>
            <person name="Sibirny A.A."/>
            <person name="Slot J.C."/>
            <person name="Stielow J.B."/>
            <person name="Sun H."/>
            <person name="Kurtzman C.P."/>
            <person name="Blackwell M."/>
            <person name="Jeffries T.W."/>
            <person name="Grigoriev I.V."/>
        </authorList>
    </citation>
    <scope>NUCLEOTIDE SEQUENCE [LARGE SCALE GENOMIC DNA]</scope>
    <source>
        <strain evidence="14">NRRL Y-17796</strain>
    </source>
</reference>
<dbReference type="PROSITE" id="PS00489">
    <property type="entry name" value="RNA_POL_PHAGE_2"/>
    <property type="match status" value="1"/>
</dbReference>
<dbReference type="GO" id="GO:0006390">
    <property type="term" value="P:mitochondrial transcription"/>
    <property type="evidence" value="ECO:0007669"/>
    <property type="project" value="TreeGrafter"/>
</dbReference>
<dbReference type="InterPro" id="IPR024075">
    <property type="entry name" value="DNA-dir_RNA_pol_helix_hairp_sf"/>
</dbReference>
<keyword evidence="4 10" id="KW-0808">Transferase</keyword>
<dbReference type="PROSITE" id="PS00900">
    <property type="entry name" value="RNA_POL_PHAGE_1"/>
    <property type="match status" value="1"/>
</dbReference>
<dbReference type="SMART" id="SM01311">
    <property type="entry name" value="RPOL_N"/>
    <property type="match status" value="1"/>
</dbReference>
<dbReference type="EC" id="2.7.7.6" evidence="10"/>
<evidence type="ECO:0000256" key="7">
    <source>
        <dbReference type="ARBA" id="ARBA00023128"/>
    </source>
</evidence>
<dbReference type="InterPro" id="IPR002092">
    <property type="entry name" value="DNA-dir_Rpol_phage-type"/>
</dbReference>
<evidence type="ECO:0000256" key="2">
    <source>
        <dbReference type="ARBA" id="ARBA00009493"/>
    </source>
</evidence>
<dbReference type="FunFam" id="1.10.287.280:FF:000001">
    <property type="entry name" value="DNA-directed RNA polymerase"/>
    <property type="match status" value="1"/>
</dbReference>
<dbReference type="Gene3D" id="1.10.287.280">
    <property type="match status" value="1"/>
</dbReference>
<evidence type="ECO:0000256" key="3">
    <source>
        <dbReference type="ARBA" id="ARBA00022478"/>
    </source>
</evidence>
<comment type="subcellular location">
    <subcellularLocation>
        <location evidence="1">Mitochondrion</location>
    </subcellularLocation>
</comment>
<evidence type="ECO:0000256" key="6">
    <source>
        <dbReference type="ARBA" id="ARBA00022946"/>
    </source>
</evidence>
<dbReference type="InterPro" id="IPR043502">
    <property type="entry name" value="DNA/RNA_pol_sf"/>
</dbReference>
<gene>
    <name evidence="13" type="ORF">CANCADRAFT_31657</name>
</gene>
<dbReference type="Gene3D" id="1.10.1320.10">
    <property type="entry name" value="DNA-directed RNA polymerase, N-terminal domain"/>
    <property type="match status" value="1"/>
</dbReference>
<dbReference type="GO" id="GO:0003899">
    <property type="term" value="F:DNA-directed RNA polymerase activity"/>
    <property type="evidence" value="ECO:0007669"/>
    <property type="project" value="UniProtKB-EC"/>
</dbReference>
<evidence type="ECO:0000256" key="11">
    <source>
        <dbReference type="SAM" id="MobiDB-lite"/>
    </source>
</evidence>
<evidence type="ECO:0000256" key="1">
    <source>
        <dbReference type="ARBA" id="ARBA00004173"/>
    </source>
</evidence>
<dbReference type="Pfam" id="PF00940">
    <property type="entry name" value="RNA_pol"/>
    <property type="match status" value="1"/>
</dbReference>
<keyword evidence="6" id="KW-0809">Transit peptide</keyword>
<dbReference type="GO" id="GO:0034245">
    <property type="term" value="C:mitochondrial DNA-directed RNA polymerase complex"/>
    <property type="evidence" value="ECO:0007669"/>
    <property type="project" value="TreeGrafter"/>
</dbReference>
<evidence type="ECO:0000256" key="5">
    <source>
        <dbReference type="ARBA" id="ARBA00022695"/>
    </source>
</evidence>
<comment type="function">
    <text evidence="10">DNA-dependent RNA polymerase catalyzes the transcription of DNA into RNA using the four ribonucleoside triphosphates as substrates.</text>
</comment>
<comment type="catalytic activity">
    <reaction evidence="9 10">
        <text>RNA(n) + a ribonucleoside 5'-triphosphate = RNA(n+1) + diphosphate</text>
        <dbReference type="Rhea" id="RHEA:21248"/>
        <dbReference type="Rhea" id="RHEA-COMP:14527"/>
        <dbReference type="Rhea" id="RHEA-COMP:17342"/>
        <dbReference type="ChEBI" id="CHEBI:33019"/>
        <dbReference type="ChEBI" id="CHEBI:61557"/>
        <dbReference type="ChEBI" id="CHEBI:140395"/>
        <dbReference type="EC" id="2.7.7.6"/>
    </reaction>
</comment>
<proteinExistence type="inferred from homology"/>
<dbReference type="Gene3D" id="1.10.287.260">
    <property type="match status" value="1"/>
</dbReference>
<keyword evidence="8 10" id="KW-0804">Transcription</keyword>
<dbReference type="InterPro" id="IPR037159">
    <property type="entry name" value="RNA_POL_N_sf"/>
</dbReference>
<dbReference type="EMBL" id="KV453842">
    <property type="protein sequence ID" value="ODV90812.1"/>
    <property type="molecule type" value="Genomic_DNA"/>
</dbReference>
<dbReference type="InterPro" id="IPR029262">
    <property type="entry name" value="RPOL_N"/>
</dbReference>
<name>A0A1E4TGB0_9ASCO</name>
<dbReference type="OrthoDB" id="276422at2759"/>
<dbReference type="Pfam" id="PF14700">
    <property type="entry name" value="RPOL_N"/>
    <property type="match status" value="1"/>
</dbReference>
<organism evidence="13 14">
    <name type="scientific">Tortispora caseinolytica NRRL Y-17796</name>
    <dbReference type="NCBI Taxonomy" id="767744"/>
    <lineage>
        <taxon>Eukaryota</taxon>
        <taxon>Fungi</taxon>
        <taxon>Dikarya</taxon>
        <taxon>Ascomycota</taxon>
        <taxon>Saccharomycotina</taxon>
        <taxon>Trigonopsidomycetes</taxon>
        <taxon>Trigonopsidales</taxon>
        <taxon>Trigonopsidaceae</taxon>
        <taxon>Tortispora</taxon>
    </lineage>
</organism>
<dbReference type="GO" id="GO:0001018">
    <property type="term" value="F:mitochondrial promoter sequence-specific DNA binding"/>
    <property type="evidence" value="ECO:0007669"/>
    <property type="project" value="TreeGrafter"/>
</dbReference>
<sequence length="1371" mass="154924">MPKSTRALKIVALRAIHNGLYRKSIAQAHPDPASIDHSLKIPLTTPRSTEDVVVISRDRLGDFGLAFPSLTTRQRKRSMNVSQNFDSSFFSQLQRESSHVSTSRTSFDANDRFKLLNVLSSCLSHGNIDRAKVILKNMRSSMTDDEYSLFFNEYITRLIEVNINFTIIEDTFKEALDHKNFIPTSKTIALLLWAASTLAPDLKKHEFIRSQIQITSLARDIPLYSIIEELFYLSPDSIPYVLRSGEIAQADLTDLPEEPKQYVDNLYRTLPTLVSLCSNKSQMRPLDPKQEIIEQLDDVESVGYKYVKSMLGGLADGVSFAPQEIQDALHKLSSSDRAQVSKTIPFFGDEHDTDAVLDTYWKLLEMSSNLEPEARAPLENVFDLFNRRREIALETTSLNSAAERWKEEYSASIERGSLPVMKKLNTLLYSWNKAVTSRIEKELDKMRDELATSTSRTIMNNSESRHEVLGLLSAIPTDQVSVITLLELLRLVAMGSEELSTSKVLNAIGDAIHLEYHVARYTKRNPNRDTRSLSNRQLLSIVNKNKHNADPFDKIWTSDTKVRIGAFVMSIVMDVVKVPVTRYDSVTNESITKKIDAFSHSYVYRNGKKIGIINPHPEILKYLAEGDMKQSANPQLLPMLVKPLPWTSNVTGGYLTAPNELVRTVSIEQKVYIQTAIENGTMDKVLESVSILGETPWTINSPLFEVIAQIWNKGEEFLDIPAKLSDEPDLPKSPGEGASPQERRDWARTCRLMMSKYRSDHSQRCDLNYKLEIARSLIGERFFFPHNVDFRGRAYPIPPLLNHLGNDLTRSLLVFWQPKTLGAEGLRWLKIHLANLFGKDKMSLDDRVRFVDEHLAEIVDSATNPLNGKMWWKYADKPFQTLGACMELEKALRCPDPTLFKSRLPIHQDGTCNGLQHYAALGGDIEGANQVNLLPAEIPRDVYTKVADMVRASIREDLEHKTAGVSELAALMADNITRKVVKQTVMTSVYGVTFVGAREQINGQLKEIDSIPEEKRYLCAIYVTKKVFGAIRELFYGAHEIQDWLVAAARIITKSVTTEDCLEAVDTRRAPKSVSSVTWTTPFGLPIVQPYRKMTKEQVVTRLQTVYLSDPYQLNSADSRKQASALPPNFIHSLDATHMMMTAIECHKAGLSFASVHDSYWTHACDVGEMNDKIRACFVRLHTSDLVAKLHKEFMKRTEFHYIPINIVPSHPKYAQLKQLAKDTKERIGRMPHLRDWFALEAEREVLLKSSDEAEREEGRNMVTASTILSDLEFDEISGQIMKSPSRSGKPAARKHRKKSSENAGEGPEVALVSDEDIELLDEAAAAIEEEGAAPKVKGSITVPWQVKFPEIPKRGDLDLTQVLKSQYFFS</sequence>
<feature type="domain" description="DNA-directed RNA polymerase N-terminal" evidence="12">
    <location>
        <begin position="388"/>
        <end position="694"/>
    </location>
</feature>
<dbReference type="InterPro" id="IPR046950">
    <property type="entry name" value="DNA-dir_Rpol_C_phage-type"/>
</dbReference>
<accession>A0A1E4TGB0</accession>
<evidence type="ECO:0000256" key="10">
    <source>
        <dbReference type="RuleBase" id="RU003805"/>
    </source>
</evidence>
<evidence type="ECO:0000256" key="9">
    <source>
        <dbReference type="ARBA" id="ARBA00048552"/>
    </source>
</evidence>
<keyword evidence="14" id="KW-1185">Reference proteome</keyword>
<comment type="similarity">
    <text evidence="2 10">Belongs to the phage and mitochondrial RNA polymerase family.</text>
</comment>
<dbReference type="FunFam" id="1.10.150.20:FF:000041">
    <property type="entry name" value="DNA-directed RNA polymerase"/>
    <property type="match status" value="1"/>
</dbReference>
<evidence type="ECO:0000256" key="4">
    <source>
        <dbReference type="ARBA" id="ARBA00022679"/>
    </source>
</evidence>
<protein>
    <recommendedName>
        <fullName evidence="10">DNA-directed RNA polymerase</fullName>
        <ecNumber evidence="10">2.7.7.6</ecNumber>
    </recommendedName>
</protein>
<evidence type="ECO:0000313" key="14">
    <source>
        <dbReference type="Proteomes" id="UP000095023"/>
    </source>
</evidence>
<dbReference type="Gene3D" id="1.10.150.20">
    <property type="entry name" value="5' to 3' exonuclease, C-terminal subdomain"/>
    <property type="match status" value="1"/>
</dbReference>
<keyword evidence="5 10" id="KW-0548">Nucleotidyltransferase</keyword>
<keyword evidence="7" id="KW-0496">Mitochondrion</keyword>
<feature type="region of interest" description="Disordered" evidence="11">
    <location>
        <begin position="1281"/>
        <end position="1310"/>
    </location>
</feature>
<dbReference type="SUPFAM" id="SSF56672">
    <property type="entry name" value="DNA/RNA polymerases"/>
    <property type="match status" value="1"/>
</dbReference>
<evidence type="ECO:0000313" key="13">
    <source>
        <dbReference type="EMBL" id="ODV90812.1"/>
    </source>
</evidence>
<feature type="region of interest" description="Disordered" evidence="11">
    <location>
        <begin position="723"/>
        <end position="743"/>
    </location>
</feature>
<dbReference type="Proteomes" id="UP000095023">
    <property type="component" value="Unassembled WGS sequence"/>
</dbReference>